<dbReference type="PANTHER" id="PTHR44051">
    <property type="entry name" value="GLUTATHIONE S-TRANSFERASE-RELATED"/>
    <property type="match status" value="1"/>
</dbReference>
<dbReference type="InterPro" id="IPR010987">
    <property type="entry name" value="Glutathione-S-Trfase_C-like"/>
</dbReference>
<dbReference type="SFLD" id="SFLDS00019">
    <property type="entry name" value="Glutathione_Transferase_(cytos"/>
    <property type="match status" value="1"/>
</dbReference>
<comment type="similarity">
    <text evidence="1 6">Belongs to the GST superfamily.</text>
</comment>
<dbReference type="GO" id="GO:0004364">
    <property type="term" value="F:glutathione transferase activity"/>
    <property type="evidence" value="ECO:0007669"/>
    <property type="project" value="UniProtKB-EC"/>
</dbReference>
<dbReference type="Proteomes" id="UP001215151">
    <property type="component" value="Unassembled WGS sequence"/>
</dbReference>
<evidence type="ECO:0000259" key="8">
    <source>
        <dbReference type="PROSITE" id="PS50405"/>
    </source>
</evidence>
<dbReference type="FunFam" id="1.20.1050.130:FF:000016">
    <property type="entry name" value="Glutathione S-transferase 1"/>
    <property type="match status" value="1"/>
</dbReference>
<evidence type="ECO:0000256" key="6">
    <source>
        <dbReference type="RuleBase" id="RU003494"/>
    </source>
</evidence>
<dbReference type="Gene3D" id="1.20.1050.130">
    <property type="match status" value="1"/>
</dbReference>
<comment type="function">
    <text evidence="5">Involved in the oxidative stress response and detoxification.</text>
</comment>
<evidence type="ECO:0000256" key="5">
    <source>
        <dbReference type="ARBA" id="ARBA00060024"/>
    </source>
</evidence>
<evidence type="ECO:0000259" key="7">
    <source>
        <dbReference type="PROSITE" id="PS50404"/>
    </source>
</evidence>
<dbReference type="SFLD" id="SFLDG01151">
    <property type="entry name" value="Main.2:_Nu-like"/>
    <property type="match status" value="1"/>
</dbReference>
<dbReference type="SFLD" id="SFLDG00358">
    <property type="entry name" value="Main_(cytGST)"/>
    <property type="match status" value="1"/>
</dbReference>
<evidence type="ECO:0000256" key="1">
    <source>
        <dbReference type="ARBA" id="ARBA00007409"/>
    </source>
</evidence>
<dbReference type="SUPFAM" id="SSF52833">
    <property type="entry name" value="Thioredoxin-like"/>
    <property type="match status" value="1"/>
</dbReference>
<evidence type="ECO:0000256" key="3">
    <source>
        <dbReference type="ARBA" id="ARBA00022679"/>
    </source>
</evidence>
<dbReference type="InterPro" id="IPR004046">
    <property type="entry name" value="GST_C"/>
</dbReference>
<evidence type="ECO:0000256" key="4">
    <source>
        <dbReference type="ARBA" id="ARBA00047960"/>
    </source>
</evidence>
<dbReference type="EC" id="2.5.1.18" evidence="2"/>
<dbReference type="EMBL" id="JAPEVG010000057">
    <property type="protein sequence ID" value="KAJ8488834.1"/>
    <property type="molecule type" value="Genomic_DNA"/>
</dbReference>
<dbReference type="PANTHER" id="PTHR44051:SF3">
    <property type="entry name" value="TRANSCRIPTIONAL REGULATOR URE2"/>
    <property type="match status" value="1"/>
</dbReference>
<dbReference type="InterPro" id="IPR004045">
    <property type="entry name" value="Glutathione_S-Trfase_N"/>
</dbReference>
<sequence length="233" mass="26358">MSSNSKPLTLYGDVLGPNPLKVTIVLEELGLEYNTVAIDISKGEHKGPEYTKLNPNGRLPALVDHSNGDFTIWESDAILLYLVEKYDKEHKFSVTEANEKFALLQWLFFQASGQGPYFGQAVWFMLYHPEKLPSAIERYQKEILRVFGVLESVLSKQEWLVGGKLTIADLSFIPWTGVALDFVLPAVENVSFEKEYPSVHKWHKKLTERPVIAKILAIRAEHLKAAMQSQASK</sequence>
<dbReference type="Pfam" id="PF02798">
    <property type="entry name" value="GST_N"/>
    <property type="match status" value="1"/>
</dbReference>
<dbReference type="InterPro" id="IPR040079">
    <property type="entry name" value="Glutathione_S-Trfase"/>
</dbReference>
<organism evidence="9 10">
    <name type="scientific">Trametes cubensis</name>
    <dbReference type="NCBI Taxonomy" id="1111947"/>
    <lineage>
        <taxon>Eukaryota</taxon>
        <taxon>Fungi</taxon>
        <taxon>Dikarya</taxon>
        <taxon>Basidiomycota</taxon>
        <taxon>Agaricomycotina</taxon>
        <taxon>Agaricomycetes</taxon>
        <taxon>Polyporales</taxon>
        <taxon>Polyporaceae</taxon>
        <taxon>Trametes</taxon>
    </lineage>
</organism>
<comment type="catalytic activity">
    <reaction evidence="4">
        <text>RX + glutathione = an S-substituted glutathione + a halide anion + H(+)</text>
        <dbReference type="Rhea" id="RHEA:16437"/>
        <dbReference type="ChEBI" id="CHEBI:15378"/>
        <dbReference type="ChEBI" id="CHEBI:16042"/>
        <dbReference type="ChEBI" id="CHEBI:17792"/>
        <dbReference type="ChEBI" id="CHEBI:57925"/>
        <dbReference type="ChEBI" id="CHEBI:90779"/>
        <dbReference type="EC" id="2.5.1.18"/>
    </reaction>
</comment>
<dbReference type="Pfam" id="PF00043">
    <property type="entry name" value="GST_C"/>
    <property type="match status" value="1"/>
</dbReference>
<dbReference type="PROSITE" id="PS50404">
    <property type="entry name" value="GST_NTER"/>
    <property type="match status" value="1"/>
</dbReference>
<proteinExistence type="inferred from homology"/>
<gene>
    <name evidence="9" type="ORF">ONZ51_g3317</name>
</gene>
<feature type="domain" description="GST N-terminal" evidence="7">
    <location>
        <begin position="6"/>
        <end position="90"/>
    </location>
</feature>
<feature type="domain" description="GST C-terminal" evidence="8">
    <location>
        <begin position="96"/>
        <end position="227"/>
    </location>
</feature>
<evidence type="ECO:0000313" key="10">
    <source>
        <dbReference type="Proteomes" id="UP001215151"/>
    </source>
</evidence>
<dbReference type="AlphaFoldDB" id="A0AAD7U0E6"/>
<dbReference type="InterPro" id="IPR036282">
    <property type="entry name" value="Glutathione-S-Trfase_C_sf"/>
</dbReference>
<dbReference type="SUPFAM" id="SSF47616">
    <property type="entry name" value="GST C-terminal domain-like"/>
    <property type="match status" value="1"/>
</dbReference>
<keyword evidence="10" id="KW-1185">Reference proteome</keyword>
<dbReference type="PROSITE" id="PS50405">
    <property type="entry name" value="GST_CTER"/>
    <property type="match status" value="1"/>
</dbReference>
<protein>
    <recommendedName>
        <fullName evidence="2">glutathione transferase</fullName>
        <ecNumber evidence="2">2.5.1.18</ecNumber>
    </recommendedName>
</protein>
<name>A0AAD7U0E6_9APHY</name>
<comment type="caution">
    <text evidence="9">The sequence shown here is derived from an EMBL/GenBank/DDBJ whole genome shotgun (WGS) entry which is preliminary data.</text>
</comment>
<dbReference type="FunFam" id="3.40.30.10:FF:000039">
    <property type="entry name" value="Glutathione S-transferase domain"/>
    <property type="match status" value="1"/>
</dbReference>
<accession>A0AAD7U0E6</accession>
<evidence type="ECO:0000256" key="2">
    <source>
        <dbReference type="ARBA" id="ARBA00012452"/>
    </source>
</evidence>
<evidence type="ECO:0000313" key="9">
    <source>
        <dbReference type="EMBL" id="KAJ8488834.1"/>
    </source>
</evidence>
<reference evidence="9" key="1">
    <citation type="submission" date="2022-11" db="EMBL/GenBank/DDBJ databases">
        <title>Genome Sequence of Cubamyces cubensis.</title>
        <authorList>
            <person name="Buettner E."/>
        </authorList>
    </citation>
    <scope>NUCLEOTIDE SEQUENCE</scope>
    <source>
        <strain evidence="9">MPL-01</strain>
    </source>
</reference>
<dbReference type="GO" id="GO:0005737">
    <property type="term" value="C:cytoplasm"/>
    <property type="evidence" value="ECO:0007669"/>
    <property type="project" value="UniProtKB-ARBA"/>
</dbReference>
<dbReference type="GO" id="GO:0005634">
    <property type="term" value="C:nucleus"/>
    <property type="evidence" value="ECO:0007669"/>
    <property type="project" value="UniProtKB-ARBA"/>
</dbReference>
<dbReference type="CDD" id="cd03048">
    <property type="entry name" value="GST_N_Ure2p_like"/>
    <property type="match status" value="1"/>
</dbReference>
<dbReference type="InterPro" id="IPR036249">
    <property type="entry name" value="Thioredoxin-like_sf"/>
</dbReference>
<keyword evidence="3" id="KW-0808">Transferase</keyword>